<dbReference type="Proteomes" id="UP000275846">
    <property type="component" value="Unassembled WGS sequence"/>
</dbReference>
<protein>
    <submittedName>
        <fullName evidence="4">Integrase catalytic domain-containing protein</fullName>
    </submittedName>
</protein>
<feature type="region of interest" description="Disordered" evidence="1">
    <location>
        <begin position="28"/>
        <end position="74"/>
    </location>
</feature>
<dbReference type="EMBL" id="UYSU01032283">
    <property type="protein sequence ID" value="VDL88939.1"/>
    <property type="molecule type" value="Genomic_DNA"/>
</dbReference>
<dbReference type="AlphaFoldDB" id="A0A183SEA6"/>
<proteinExistence type="predicted"/>
<dbReference type="WBParaSite" id="SSLN_0000264101-mRNA-1">
    <property type="protein sequence ID" value="SSLN_0000264101-mRNA-1"/>
    <property type="gene ID" value="SSLN_0000264101"/>
</dbReference>
<reference evidence="4" key="1">
    <citation type="submission" date="2016-06" db="UniProtKB">
        <authorList>
            <consortium name="WormBaseParasite"/>
        </authorList>
    </citation>
    <scope>IDENTIFICATION</scope>
</reference>
<gene>
    <name evidence="2" type="ORF">SSLN_LOCUS2554</name>
</gene>
<accession>A0A183SEA6</accession>
<evidence type="ECO:0000256" key="1">
    <source>
        <dbReference type="SAM" id="MobiDB-lite"/>
    </source>
</evidence>
<evidence type="ECO:0000313" key="4">
    <source>
        <dbReference type="WBParaSite" id="SSLN_0000264101-mRNA-1"/>
    </source>
</evidence>
<name>A0A183SEA6_SCHSO</name>
<evidence type="ECO:0000313" key="2">
    <source>
        <dbReference type="EMBL" id="VDL88939.1"/>
    </source>
</evidence>
<sequence length="114" mass="12377">MTILAIISPRVCRTALLQCPLLFQSSMSSRHRSTPLPPTPETDNFIAASNRQGRGGGEHSLRLTSTLPPPNPRAVDLDAFPSRVTDIYWITSSFGHVTADGAPPSHLYDKLLAP</sequence>
<reference evidence="2 3" key="2">
    <citation type="submission" date="2018-11" db="EMBL/GenBank/DDBJ databases">
        <authorList>
            <consortium name="Pathogen Informatics"/>
        </authorList>
    </citation>
    <scope>NUCLEOTIDE SEQUENCE [LARGE SCALE GENOMIC DNA]</scope>
    <source>
        <strain evidence="2 3">NST_G2</strain>
    </source>
</reference>
<keyword evidence="3" id="KW-1185">Reference proteome</keyword>
<evidence type="ECO:0000313" key="3">
    <source>
        <dbReference type="Proteomes" id="UP000275846"/>
    </source>
</evidence>
<organism evidence="4">
    <name type="scientific">Schistocephalus solidus</name>
    <name type="common">Tapeworm</name>
    <dbReference type="NCBI Taxonomy" id="70667"/>
    <lineage>
        <taxon>Eukaryota</taxon>
        <taxon>Metazoa</taxon>
        <taxon>Spiralia</taxon>
        <taxon>Lophotrochozoa</taxon>
        <taxon>Platyhelminthes</taxon>
        <taxon>Cestoda</taxon>
        <taxon>Eucestoda</taxon>
        <taxon>Diphyllobothriidea</taxon>
        <taxon>Diphyllobothriidae</taxon>
        <taxon>Schistocephalus</taxon>
    </lineage>
</organism>